<dbReference type="EMBL" id="HE806318">
    <property type="protein sequence ID" value="CCH60349.1"/>
    <property type="molecule type" value="Genomic_DNA"/>
</dbReference>
<evidence type="ECO:0000256" key="4">
    <source>
        <dbReference type="ARBA" id="ARBA00023125"/>
    </source>
</evidence>
<dbReference type="OrthoDB" id="5367324at2759"/>
<evidence type="ECO:0000256" key="3">
    <source>
        <dbReference type="ARBA" id="ARBA00022705"/>
    </source>
</evidence>
<evidence type="ECO:0000256" key="5">
    <source>
        <dbReference type="ARBA" id="ARBA00023242"/>
    </source>
</evidence>
<reference evidence="8 9" key="1">
    <citation type="journal article" date="2011" name="Proc. Natl. Acad. Sci. U.S.A.">
        <title>Evolutionary erosion of yeast sex chromosomes by mating-type switching accidents.</title>
        <authorList>
            <person name="Gordon J.L."/>
            <person name="Armisen D."/>
            <person name="Proux-Wera E."/>
            <person name="Oheigeartaigh S.S."/>
            <person name="Byrne K.P."/>
            <person name="Wolfe K.H."/>
        </authorList>
    </citation>
    <scope>NUCLEOTIDE SEQUENCE [LARGE SCALE GENOMIC DNA]</scope>
    <source>
        <strain evidence="9">ATCC 34711 / CBS 6284 / DSM 70876 / NBRC 10599 / NRRL Y-10934 / UCD 77-7</strain>
    </source>
</reference>
<accession>I2H1U7</accession>
<dbReference type="FunCoup" id="I2H1U7">
    <property type="interactions" value="287"/>
</dbReference>
<dbReference type="HOGENOM" id="CLU_660677_0_0_1"/>
<dbReference type="GO" id="GO:0003688">
    <property type="term" value="F:DNA replication origin binding"/>
    <property type="evidence" value="ECO:0007669"/>
    <property type="project" value="EnsemblFungi"/>
</dbReference>
<dbReference type="InParanoid" id="I2H1U7"/>
<evidence type="ECO:0000256" key="1">
    <source>
        <dbReference type="ARBA" id="ARBA00004123"/>
    </source>
</evidence>
<evidence type="ECO:0000256" key="2">
    <source>
        <dbReference type="ARBA" id="ARBA00010840"/>
    </source>
</evidence>
<dbReference type="GeneID" id="14495329"/>
<feature type="compositionally biased region" description="Polar residues" evidence="6">
    <location>
        <begin position="113"/>
        <end position="122"/>
    </location>
</feature>
<evidence type="ECO:0000313" key="8">
    <source>
        <dbReference type="EMBL" id="CCH60349.1"/>
    </source>
</evidence>
<keyword evidence="5" id="KW-0539">Nucleus</keyword>
<dbReference type="GO" id="GO:0031261">
    <property type="term" value="C:DNA replication preinitiation complex"/>
    <property type="evidence" value="ECO:0007669"/>
    <property type="project" value="EnsemblFungi"/>
</dbReference>
<protein>
    <recommendedName>
        <fullName evidence="7">ORC6 first cyclin-like domain-containing protein</fullName>
    </recommendedName>
</protein>
<feature type="region of interest" description="Disordered" evidence="6">
    <location>
        <begin position="113"/>
        <end position="186"/>
    </location>
</feature>
<gene>
    <name evidence="8" type="primary">TBLA0C05510</name>
    <name evidence="8" type="ORF">TBLA_0C05510</name>
</gene>
<dbReference type="GO" id="GO:0030466">
    <property type="term" value="P:silent mating-type cassette heterochromatin formation"/>
    <property type="evidence" value="ECO:0007669"/>
    <property type="project" value="EnsemblFungi"/>
</dbReference>
<dbReference type="AlphaFoldDB" id="I2H1U7"/>
<feature type="region of interest" description="Disordered" evidence="6">
    <location>
        <begin position="203"/>
        <end position="330"/>
    </location>
</feature>
<dbReference type="InterPro" id="IPR008721">
    <property type="entry name" value="ORC6_cyclin_first"/>
</dbReference>
<organism evidence="8 9">
    <name type="scientific">Henningerozyma blattae (strain ATCC 34711 / CBS 6284 / DSM 70876 / NBRC 10599 / NRRL Y-10934 / UCD 77-7)</name>
    <name type="common">Yeast</name>
    <name type="synonym">Tetrapisispora blattae</name>
    <dbReference type="NCBI Taxonomy" id="1071380"/>
    <lineage>
        <taxon>Eukaryota</taxon>
        <taxon>Fungi</taxon>
        <taxon>Dikarya</taxon>
        <taxon>Ascomycota</taxon>
        <taxon>Saccharomycotina</taxon>
        <taxon>Saccharomycetes</taxon>
        <taxon>Saccharomycetales</taxon>
        <taxon>Saccharomycetaceae</taxon>
        <taxon>Henningerozyma</taxon>
    </lineage>
</organism>
<keyword evidence="3" id="KW-0235">DNA replication</keyword>
<dbReference type="GO" id="GO:0006270">
    <property type="term" value="P:DNA replication initiation"/>
    <property type="evidence" value="ECO:0007669"/>
    <property type="project" value="EnsemblFungi"/>
</dbReference>
<feature type="compositionally biased region" description="Polar residues" evidence="6">
    <location>
        <begin position="130"/>
        <end position="139"/>
    </location>
</feature>
<evidence type="ECO:0000259" key="7">
    <source>
        <dbReference type="Pfam" id="PF05460"/>
    </source>
</evidence>
<dbReference type="OMA" id="ARYHICA"/>
<feature type="compositionally biased region" description="Basic and acidic residues" evidence="6">
    <location>
        <begin position="140"/>
        <end position="154"/>
    </location>
</feature>
<feature type="compositionally biased region" description="Polar residues" evidence="6">
    <location>
        <begin position="320"/>
        <end position="329"/>
    </location>
</feature>
<dbReference type="eggNOG" id="ENOG502QS52">
    <property type="taxonomic scope" value="Eukaryota"/>
</dbReference>
<dbReference type="KEGG" id="tbl:TBLA_0C05510"/>
<dbReference type="PIRSF" id="PIRSF022941">
    <property type="entry name" value="ORC6_fun"/>
    <property type="match status" value="1"/>
</dbReference>
<evidence type="ECO:0000313" key="9">
    <source>
        <dbReference type="Proteomes" id="UP000002866"/>
    </source>
</evidence>
<name>I2H1U7_HENB6</name>
<feature type="compositionally biased region" description="Acidic residues" evidence="6">
    <location>
        <begin position="258"/>
        <end position="272"/>
    </location>
</feature>
<comment type="similarity">
    <text evidence="2">Belongs to the ORC6 family.</text>
</comment>
<dbReference type="GO" id="GO:0006267">
    <property type="term" value="P:pre-replicative complex assembly involved in nuclear cell cycle DNA replication"/>
    <property type="evidence" value="ECO:0007669"/>
    <property type="project" value="EnsemblFungi"/>
</dbReference>
<feature type="compositionally biased region" description="Basic and acidic residues" evidence="6">
    <location>
        <begin position="228"/>
        <end position="239"/>
    </location>
</feature>
<comment type="subcellular location">
    <subcellularLocation>
        <location evidence="1">Nucleus</location>
    </subcellularLocation>
</comment>
<dbReference type="RefSeq" id="XP_004179868.1">
    <property type="nucleotide sequence ID" value="XM_004179820.1"/>
</dbReference>
<dbReference type="STRING" id="1071380.I2H1U7"/>
<sequence>MSGKQMQQSVKDLLNISDLEDPPKEITPSILKKIIGATNRLYNSSINKVMLKNDEEPARSFICAYLSIERLDEKLKLNIPYYIDKIPLDPKKSKHLINLFKYQVIQSSPMKDFSWTPSSSPVKNLRKSPIKNSGSFTSRDPNELKKELFGDKNLKTPVKRTPFLSPSKYTTTPKLAGDDSNTQRKTRRKLAFEEENEDDVADIVNTISSPNKNKDTSLRRSPRKNLRNFKDTSDNTIHDEYDDLQSDYSNYKSSDDQSMAEEEEITDNVTDDELLKDLNSEESKVTDEVVDPPKRKRGRPRTRDLEGSSTKSNKIRKIPNNRSSRNEQSLLHRRYHKVTASELIALCNNFELPKETAYQLLDFYLENSTYLVCTWQLACGLVLNCTLIVFHDKFRKDPRIEHLIFQKMITLMRSNSINDVIECYTLVKELISGEEWYRDLQTKYNCFDGATYVEMISTKLGSMLQSDNILVTTEQYANWKHRILQDLSLRDPSFNA</sequence>
<dbReference type="GO" id="GO:0005664">
    <property type="term" value="C:nuclear origin of replication recognition complex"/>
    <property type="evidence" value="ECO:0007669"/>
    <property type="project" value="EnsemblFungi"/>
</dbReference>
<keyword evidence="9" id="KW-1185">Reference proteome</keyword>
<keyword evidence="4" id="KW-0238">DNA-binding</keyword>
<feature type="compositionally biased region" description="Basic and acidic residues" evidence="6">
    <location>
        <begin position="273"/>
        <end position="293"/>
    </location>
</feature>
<evidence type="ECO:0000256" key="6">
    <source>
        <dbReference type="SAM" id="MobiDB-lite"/>
    </source>
</evidence>
<dbReference type="Pfam" id="PF05460">
    <property type="entry name" value="ORC6"/>
    <property type="match status" value="1"/>
</dbReference>
<dbReference type="InterPro" id="IPR016811">
    <property type="entry name" value="ORC6_fun"/>
</dbReference>
<dbReference type="Proteomes" id="UP000002866">
    <property type="component" value="Chromosome 3"/>
</dbReference>
<feature type="domain" description="ORC6 first cyclin-like" evidence="7">
    <location>
        <begin position="30"/>
        <end position="103"/>
    </location>
</feature>
<proteinExistence type="inferred from homology"/>
<dbReference type="GO" id="GO:0005656">
    <property type="term" value="C:nuclear pre-replicative complex"/>
    <property type="evidence" value="ECO:0007669"/>
    <property type="project" value="EnsemblFungi"/>
</dbReference>